<comment type="similarity">
    <text evidence="1">Belongs to the PPR family. P subfamily.</text>
</comment>
<protein>
    <submittedName>
        <fullName evidence="2">Pentatricopeptide repeat-containing protein</fullName>
    </submittedName>
</protein>
<evidence type="ECO:0000256" key="1">
    <source>
        <dbReference type="ARBA" id="ARBA00007626"/>
    </source>
</evidence>
<reference evidence="3" key="2">
    <citation type="submission" date="2019-10" db="EMBL/GenBank/DDBJ databases">
        <title>A de novo genome assembly of a pear dwarfing rootstock.</title>
        <authorList>
            <person name="Wang F."/>
            <person name="Wang J."/>
            <person name="Li S."/>
            <person name="Zhang Y."/>
            <person name="Fang M."/>
            <person name="Ma L."/>
            <person name="Zhao Y."/>
            <person name="Jiang S."/>
        </authorList>
    </citation>
    <scope>NUCLEOTIDE SEQUENCE [LARGE SCALE GENOMIC DNA]</scope>
</reference>
<dbReference type="OrthoDB" id="783540at2759"/>
<dbReference type="PANTHER" id="PTHR46598">
    <property type="entry name" value="BNAC05G43320D PROTEIN"/>
    <property type="match status" value="1"/>
</dbReference>
<accession>A0A5N5GCK5</accession>
<dbReference type="PANTHER" id="PTHR46598:SF3">
    <property type="entry name" value="OS07G0495300 PROTEIN"/>
    <property type="match status" value="1"/>
</dbReference>
<dbReference type="Proteomes" id="UP000327157">
    <property type="component" value="Chromosome 14"/>
</dbReference>
<evidence type="ECO:0000313" key="2">
    <source>
        <dbReference type="EMBL" id="KAB2608414.1"/>
    </source>
</evidence>
<comment type="caution">
    <text evidence="2">The sequence shown here is derived from an EMBL/GenBank/DDBJ whole genome shotgun (WGS) entry which is preliminary data.</text>
</comment>
<name>A0A5N5GCK5_9ROSA</name>
<evidence type="ECO:0000313" key="3">
    <source>
        <dbReference type="Proteomes" id="UP000327157"/>
    </source>
</evidence>
<reference evidence="2 3" key="3">
    <citation type="submission" date="2019-11" db="EMBL/GenBank/DDBJ databases">
        <title>A de novo genome assembly of a pear dwarfing rootstock.</title>
        <authorList>
            <person name="Wang F."/>
            <person name="Wang J."/>
            <person name="Li S."/>
            <person name="Zhang Y."/>
            <person name="Fang M."/>
            <person name="Ma L."/>
            <person name="Zhao Y."/>
            <person name="Jiang S."/>
        </authorList>
    </citation>
    <scope>NUCLEOTIDE SEQUENCE [LARGE SCALE GENOMIC DNA]</scope>
    <source>
        <strain evidence="2">S2</strain>
        <tissue evidence="2">Leaf</tissue>
    </source>
</reference>
<keyword evidence="3" id="KW-1185">Reference proteome</keyword>
<sequence length="157" mass="18355">MVVSKCRSIVDLSGMFTNASSSTSKSDLANALVQEIRDEKNKIPSTIYQFNYSINFFCKAKMIDDPTEQTFTYLLYGYYSLGMNIENGNLVVSTDLYEYLPMVMEIINYMKKRGMYTDKWLYRSAFVKLHKNLYRNLKASEAKTEAQRKWLKYVKGF</sequence>
<gene>
    <name evidence="2" type="ORF">D8674_011582</name>
</gene>
<dbReference type="AlphaFoldDB" id="A0A5N5GCK5"/>
<dbReference type="EMBL" id="SMOL01000553">
    <property type="protein sequence ID" value="KAB2608414.1"/>
    <property type="molecule type" value="Genomic_DNA"/>
</dbReference>
<proteinExistence type="inferred from homology"/>
<reference evidence="2 3" key="1">
    <citation type="submission" date="2019-09" db="EMBL/GenBank/DDBJ databases">
        <authorList>
            <person name="Ou C."/>
        </authorList>
    </citation>
    <scope>NUCLEOTIDE SEQUENCE [LARGE SCALE GENOMIC DNA]</scope>
    <source>
        <strain evidence="2">S2</strain>
        <tissue evidence="2">Leaf</tissue>
    </source>
</reference>
<organism evidence="2 3">
    <name type="scientific">Pyrus ussuriensis x Pyrus communis</name>
    <dbReference type="NCBI Taxonomy" id="2448454"/>
    <lineage>
        <taxon>Eukaryota</taxon>
        <taxon>Viridiplantae</taxon>
        <taxon>Streptophyta</taxon>
        <taxon>Embryophyta</taxon>
        <taxon>Tracheophyta</taxon>
        <taxon>Spermatophyta</taxon>
        <taxon>Magnoliopsida</taxon>
        <taxon>eudicotyledons</taxon>
        <taxon>Gunneridae</taxon>
        <taxon>Pentapetalae</taxon>
        <taxon>rosids</taxon>
        <taxon>fabids</taxon>
        <taxon>Rosales</taxon>
        <taxon>Rosaceae</taxon>
        <taxon>Amygdaloideae</taxon>
        <taxon>Maleae</taxon>
        <taxon>Pyrus</taxon>
    </lineage>
</organism>